<dbReference type="Proteomes" id="UP001500449">
    <property type="component" value="Unassembled WGS sequence"/>
</dbReference>
<feature type="domain" description="Luciferase" evidence="1">
    <location>
        <begin position="138"/>
        <end position="211"/>
    </location>
</feature>
<dbReference type="PANTHER" id="PTHR38695">
    <property type="entry name" value="AMINO ACID PERMEASE_ SLC12A DOMAIN-CONTAINING PROTEIN"/>
    <property type="match status" value="1"/>
</dbReference>
<keyword evidence="3" id="KW-1185">Reference proteome</keyword>
<organism evidence="2 3">
    <name type="scientific">Pseudonocardia ailaonensis</name>
    <dbReference type="NCBI Taxonomy" id="367279"/>
    <lineage>
        <taxon>Bacteria</taxon>
        <taxon>Bacillati</taxon>
        <taxon>Actinomycetota</taxon>
        <taxon>Actinomycetes</taxon>
        <taxon>Pseudonocardiales</taxon>
        <taxon>Pseudonocardiaceae</taxon>
        <taxon>Pseudonocardia</taxon>
    </lineage>
</organism>
<dbReference type="EMBL" id="BAAAQK010000004">
    <property type="protein sequence ID" value="GAA1836368.1"/>
    <property type="molecule type" value="Genomic_DNA"/>
</dbReference>
<accession>A0ABN2MV47</accession>
<sequence length="213" mass="22540">MKGRTAAAAGLAAAAAGWAVRDYRAWKALGPAGMPANPAGWLAVTGMRLRARDPYTFREAGDGDVSRLLISLDPRPGERPEVAPHPVPHRVLTQHAGPAETVALQDAVAELAERPGFEMRLSDWEQHHPALSRVDGPELAHVHPSDGSAHVVLSPLDARVVVGRRWGEFHPLAGVAPALPFMPGLPAGYVLLYPPQDAAQVARLATIVEAATG</sequence>
<reference evidence="2 3" key="1">
    <citation type="journal article" date="2019" name="Int. J. Syst. Evol. Microbiol.">
        <title>The Global Catalogue of Microorganisms (GCM) 10K type strain sequencing project: providing services to taxonomists for standard genome sequencing and annotation.</title>
        <authorList>
            <consortium name="The Broad Institute Genomics Platform"/>
            <consortium name="The Broad Institute Genome Sequencing Center for Infectious Disease"/>
            <person name="Wu L."/>
            <person name="Ma J."/>
        </authorList>
    </citation>
    <scope>NUCLEOTIDE SEQUENCE [LARGE SCALE GENOMIC DNA]</scope>
    <source>
        <strain evidence="2 3">JCM 16009</strain>
    </source>
</reference>
<gene>
    <name evidence="2" type="ORF">GCM10009836_13480</name>
</gene>
<name>A0ABN2MV47_9PSEU</name>
<dbReference type="Pfam" id="PF17648">
    <property type="entry name" value="Luciferase"/>
    <property type="match status" value="1"/>
</dbReference>
<dbReference type="InterPro" id="IPR040841">
    <property type="entry name" value="Luciferase_dom"/>
</dbReference>
<dbReference type="RefSeq" id="WP_344413567.1">
    <property type="nucleotide sequence ID" value="NZ_BAAAQK010000004.1"/>
</dbReference>
<evidence type="ECO:0000313" key="2">
    <source>
        <dbReference type="EMBL" id="GAA1836368.1"/>
    </source>
</evidence>
<proteinExistence type="predicted"/>
<evidence type="ECO:0000259" key="1">
    <source>
        <dbReference type="Pfam" id="PF17648"/>
    </source>
</evidence>
<protein>
    <recommendedName>
        <fullName evidence="1">Luciferase domain-containing protein</fullName>
    </recommendedName>
</protein>
<dbReference type="InterPro" id="IPR048273">
    <property type="entry name" value="Luciferase"/>
</dbReference>
<comment type="caution">
    <text evidence="2">The sequence shown here is derived from an EMBL/GenBank/DDBJ whole genome shotgun (WGS) entry which is preliminary data.</text>
</comment>
<dbReference type="PANTHER" id="PTHR38695:SF1">
    <property type="entry name" value="AMINO ACID PERMEASE_ SLC12A DOMAIN-CONTAINING PROTEIN"/>
    <property type="match status" value="1"/>
</dbReference>
<evidence type="ECO:0000313" key="3">
    <source>
        <dbReference type="Proteomes" id="UP001500449"/>
    </source>
</evidence>